<dbReference type="GO" id="GO:0016020">
    <property type="term" value="C:membrane"/>
    <property type="evidence" value="ECO:0007669"/>
    <property type="project" value="UniProtKB-SubCell"/>
</dbReference>
<organism evidence="7 8">
    <name type="scientific">Suhomyces tanzawaensis NRRL Y-17324</name>
    <dbReference type="NCBI Taxonomy" id="984487"/>
    <lineage>
        <taxon>Eukaryota</taxon>
        <taxon>Fungi</taxon>
        <taxon>Dikarya</taxon>
        <taxon>Ascomycota</taxon>
        <taxon>Saccharomycotina</taxon>
        <taxon>Pichiomycetes</taxon>
        <taxon>Debaryomycetaceae</taxon>
        <taxon>Suhomyces</taxon>
    </lineage>
</organism>
<evidence type="ECO:0000256" key="2">
    <source>
        <dbReference type="ARBA" id="ARBA00022448"/>
    </source>
</evidence>
<evidence type="ECO:0000256" key="5">
    <source>
        <dbReference type="ARBA" id="ARBA00023136"/>
    </source>
</evidence>
<accession>A0A1E4SRM5</accession>
<name>A0A1E4SRM5_9ASCO</name>
<keyword evidence="3 6" id="KW-0812">Transmembrane</keyword>
<dbReference type="RefSeq" id="XP_020067282.1">
    <property type="nucleotide sequence ID" value="XM_020207228.1"/>
</dbReference>
<feature type="transmembrane region" description="Helical" evidence="6">
    <location>
        <begin position="414"/>
        <end position="433"/>
    </location>
</feature>
<dbReference type="SUPFAM" id="SSF103473">
    <property type="entry name" value="MFS general substrate transporter"/>
    <property type="match status" value="1"/>
</dbReference>
<dbReference type="Pfam" id="PF07690">
    <property type="entry name" value="MFS_1"/>
    <property type="match status" value="1"/>
</dbReference>
<evidence type="ECO:0000313" key="8">
    <source>
        <dbReference type="Proteomes" id="UP000094285"/>
    </source>
</evidence>
<feature type="transmembrane region" description="Helical" evidence="6">
    <location>
        <begin position="382"/>
        <end position="402"/>
    </location>
</feature>
<evidence type="ECO:0000256" key="3">
    <source>
        <dbReference type="ARBA" id="ARBA00022692"/>
    </source>
</evidence>
<feature type="transmembrane region" description="Helical" evidence="6">
    <location>
        <begin position="356"/>
        <end position="376"/>
    </location>
</feature>
<dbReference type="GO" id="GO:0022857">
    <property type="term" value="F:transmembrane transporter activity"/>
    <property type="evidence" value="ECO:0007669"/>
    <property type="project" value="InterPro"/>
</dbReference>
<keyword evidence="5 6" id="KW-0472">Membrane</keyword>
<evidence type="ECO:0000256" key="4">
    <source>
        <dbReference type="ARBA" id="ARBA00022989"/>
    </source>
</evidence>
<evidence type="ECO:0000256" key="6">
    <source>
        <dbReference type="SAM" id="Phobius"/>
    </source>
</evidence>
<keyword evidence="4 6" id="KW-1133">Transmembrane helix</keyword>
<reference evidence="8" key="1">
    <citation type="submission" date="2016-05" db="EMBL/GenBank/DDBJ databases">
        <title>Comparative genomics of biotechnologically important yeasts.</title>
        <authorList>
            <consortium name="DOE Joint Genome Institute"/>
            <person name="Riley R."/>
            <person name="Haridas S."/>
            <person name="Wolfe K.H."/>
            <person name="Lopes M.R."/>
            <person name="Hittinger C.T."/>
            <person name="Goker M."/>
            <person name="Salamov A."/>
            <person name="Wisecaver J."/>
            <person name="Long T.M."/>
            <person name="Aerts A.L."/>
            <person name="Barry K."/>
            <person name="Choi C."/>
            <person name="Clum A."/>
            <person name="Coughlan A.Y."/>
            <person name="Deshpande S."/>
            <person name="Douglass A.P."/>
            <person name="Hanson S.J."/>
            <person name="Klenk H.-P."/>
            <person name="Labutti K."/>
            <person name="Lapidus A."/>
            <person name="Lindquist E."/>
            <person name="Lipzen A."/>
            <person name="Meier-Kolthoff J.P."/>
            <person name="Ohm R.A."/>
            <person name="Otillar R.P."/>
            <person name="Pangilinan J."/>
            <person name="Peng Y."/>
            <person name="Rokas A."/>
            <person name="Rosa C.A."/>
            <person name="Scheuner C."/>
            <person name="Sibirny A.A."/>
            <person name="Slot J.C."/>
            <person name="Stielow J.B."/>
            <person name="Sun H."/>
            <person name="Kurtzman C.P."/>
            <person name="Blackwell M."/>
            <person name="Grigoriev I.V."/>
            <person name="Jeffries T.W."/>
        </authorList>
    </citation>
    <scope>NUCLEOTIDE SEQUENCE [LARGE SCALE GENOMIC DNA]</scope>
    <source>
        <strain evidence="8">NRRL Y-17324</strain>
    </source>
</reference>
<dbReference type="InterPro" id="IPR011701">
    <property type="entry name" value="MFS"/>
</dbReference>
<dbReference type="PANTHER" id="PTHR43791">
    <property type="entry name" value="PERMEASE-RELATED"/>
    <property type="match status" value="1"/>
</dbReference>
<keyword evidence="2" id="KW-0813">Transport</keyword>
<evidence type="ECO:0000256" key="1">
    <source>
        <dbReference type="ARBA" id="ARBA00004141"/>
    </source>
</evidence>
<feature type="transmembrane region" description="Helical" evidence="6">
    <location>
        <begin position="239"/>
        <end position="258"/>
    </location>
</feature>
<dbReference type="FunFam" id="1.20.1250.20:FF:000106">
    <property type="entry name" value="MFS transporter, putative"/>
    <property type="match status" value="1"/>
</dbReference>
<feature type="transmembrane region" description="Helical" evidence="6">
    <location>
        <begin position="445"/>
        <end position="466"/>
    </location>
</feature>
<dbReference type="Gene3D" id="1.20.1250.20">
    <property type="entry name" value="MFS general substrate transporter like domains"/>
    <property type="match status" value="1"/>
</dbReference>
<keyword evidence="8" id="KW-1185">Reference proteome</keyword>
<comment type="subcellular location">
    <subcellularLocation>
        <location evidence="1">Membrane</location>
        <topology evidence="1">Multi-pass membrane protein</topology>
    </subcellularLocation>
</comment>
<dbReference type="Proteomes" id="UP000094285">
    <property type="component" value="Unassembled WGS sequence"/>
</dbReference>
<dbReference type="InterPro" id="IPR036259">
    <property type="entry name" value="MFS_trans_sf"/>
</dbReference>
<feature type="transmembrane region" description="Helical" evidence="6">
    <location>
        <begin position="208"/>
        <end position="227"/>
    </location>
</feature>
<gene>
    <name evidence="7" type="ORF">CANTADRAFT_24801</name>
</gene>
<sequence length="539" mass="61648">MDKLEKVPVVKETNASDLESSSVDENNEEWHIFKDPVVAAHYAELYERTKYECRFHVDPDFTWTKEEERRVLWKNEYYVTFWAFIMFTALNFDRNNMQQALSDNFLADLGLNTNQLNIGNTINLVCFLVAELPSQLISKKIGADVWIPTQMVLWSAVSMCQAGIKNAPGFYITRGLLGALQGGFICDVGLWISYFYTNSEFPLRLSLFYISNQLSTIFSSLLAFAILKIKTGAITQSWRWLFLLEGLFTLLVGIFAYFKMPASAVQTKAWYRPKGWYTEREEKIVVNRVVRDDPTKGDMNNRQPVGPKELLHTLLDYDLLPIYIFRLFADICTAPVATYLQIVLRHMGFSTFQTNALTIPYNVIAIITMIGLSVLSERLKSLAFALALIPIWILATLIPLRFWGDAQKNIWGTWGLLTVLLGHAPSWPLTISWCSYNSNGVRTRAVSAAVVNMFSQAAAIIGSNIYRKDDAPLYKRGNQVLIGITFATLAVAILSRFYYQFRNKQKEAQWSALTPEEQENYVHASTVQGNKRLDFRFRY</sequence>
<dbReference type="STRING" id="984487.A0A1E4SRM5"/>
<dbReference type="AlphaFoldDB" id="A0A1E4SRM5"/>
<protein>
    <submittedName>
        <fullName evidence="7">MFS general substrate transporter</fullName>
    </submittedName>
</protein>
<feature type="transmembrane region" description="Helical" evidence="6">
    <location>
        <begin position="176"/>
        <end position="196"/>
    </location>
</feature>
<dbReference type="GeneID" id="30981365"/>
<dbReference type="OrthoDB" id="1935484at2759"/>
<feature type="transmembrane region" description="Helical" evidence="6">
    <location>
        <begin position="478"/>
        <end position="499"/>
    </location>
</feature>
<dbReference type="EMBL" id="KV453909">
    <property type="protein sequence ID" value="ODV82160.1"/>
    <property type="molecule type" value="Genomic_DNA"/>
</dbReference>
<dbReference type="PANTHER" id="PTHR43791:SF65">
    <property type="entry name" value="MAJOR FACILITATOR SUPERFAMILY (MFS) PROFILE DOMAIN-CONTAINING PROTEIN-RELATED"/>
    <property type="match status" value="1"/>
</dbReference>
<proteinExistence type="predicted"/>
<evidence type="ECO:0000313" key="7">
    <source>
        <dbReference type="EMBL" id="ODV82160.1"/>
    </source>
</evidence>